<dbReference type="EMBL" id="CAEFZW010000002">
    <property type="protein sequence ID" value="CAB4252913.1"/>
    <property type="molecule type" value="Genomic_DNA"/>
</dbReference>
<dbReference type="Proteomes" id="UP000644660">
    <property type="component" value="Unassembled WGS sequence"/>
</dbReference>
<comment type="caution">
    <text evidence="2">The sequence shown here is derived from an EMBL/GenBank/DDBJ whole genome shotgun (WGS) entry which is preliminary data.</text>
</comment>
<dbReference type="GeneID" id="64856054"/>
<gene>
    <name evidence="2" type="ORF">KABA2_02S07326</name>
</gene>
<evidence type="ECO:0000313" key="2">
    <source>
        <dbReference type="EMBL" id="CAB4252913.1"/>
    </source>
</evidence>
<reference evidence="2 3" key="1">
    <citation type="submission" date="2020-05" db="EMBL/GenBank/DDBJ databases">
        <authorList>
            <person name="Casaregola S."/>
            <person name="Devillers H."/>
            <person name="Grondin C."/>
        </authorList>
    </citation>
    <scope>NUCLEOTIDE SEQUENCE [LARGE SCALE GENOMIC DNA]</scope>
    <source>
        <strain evidence="2 3">CLIB 1767</strain>
    </source>
</reference>
<feature type="compositionally biased region" description="Polar residues" evidence="1">
    <location>
        <begin position="100"/>
        <end position="114"/>
    </location>
</feature>
<feature type="compositionally biased region" description="Basic and acidic residues" evidence="1">
    <location>
        <begin position="168"/>
        <end position="188"/>
    </location>
</feature>
<dbReference type="AlphaFoldDB" id="A0A8H2VCT3"/>
<dbReference type="RefSeq" id="XP_041404951.1">
    <property type="nucleotide sequence ID" value="XM_041549017.1"/>
</dbReference>
<feature type="region of interest" description="Disordered" evidence="1">
    <location>
        <begin position="149"/>
        <end position="228"/>
    </location>
</feature>
<keyword evidence="2" id="KW-0238">DNA-binding</keyword>
<organism evidence="2 3">
    <name type="scientific">Maudiozyma barnettii</name>
    <dbReference type="NCBI Taxonomy" id="61262"/>
    <lineage>
        <taxon>Eukaryota</taxon>
        <taxon>Fungi</taxon>
        <taxon>Dikarya</taxon>
        <taxon>Ascomycota</taxon>
        <taxon>Saccharomycotina</taxon>
        <taxon>Saccharomycetes</taxon>
        <taxon>Saccharomycetales</taxon>
        <taxon>Saccharomycetaceae</taxon>
        <taxon>Maudiozyma</taxon>
    </lineage>
</organism>
<accession>A0A8H2VCT3</accession>
<sequence>MATGKINDNLKTIRKLYKKTEELNEEIKNVIKDIKPMEFESYADYFLIHTFKSGISESGRVNLDGLRKREQSIYYKRIRKPSEQKIDENISLPPKRTPSEDSSTSITPAQTVSSSDKEDVPESKIDGNGAGNKTVNNVSAEISLTSIISSDDIPNDGDHNIRRSSRISQKDREDKLKREHEKIEEDAQHSVSRKRHRGPGRPPKTSHIDSNDDDTDGNFDSTTYSSNVDETPDSELIVIKDLFENLVPKIRNPQRRSDWVLPPKMKYVQEKQLHTRPEYKSIKIHELVSTDRMSTILSRFEGGLAGVRK</sequence>
<name>A0A8H2VCT3_9SACH</name>
<evidence type="ECO:0000256" key="1">
    <source>
        <dbReference type="SAM" id="MobiDB-lite"/>
    </source>
</evidence>
<dbReference type="GO" id="GO:0003677">
    <property type="term" value="F:DNA binding"/>
    <property type="evidence" value="ECO:0007669"/>
    <property type="project" value="UniProtKB-KW"/>
</dbReference>
<dbReference type="OrthoDB" id="4036116at2759"/>
<feature type="compositionally biased region" description="Basic and acidic residues" evidence="1">
    <location>
        <begin position="115"/>
        <end position="125"/>
    </location>
</feature>
<feature type="region of interest" description="Disordered" evidence="1">
    <location>
        <begin position="85"/>
        <end position="135"/>
    </location>
</feature>
<evidence type="ECO:0000313" key="3">
    <source>
        <dbReference type="Proteomes" id="UP000644660"/>
    </source>
</evidence>
<protein>
    <submittedName>
        <fullName evidence="2">Similar to Saccharomyces cerevisiae YOR279C RFM1 DNA-binding protein required for vegetative repression of middle sporulation genes</fullName>
    </submittedName>
</protein>
<keyword evidence="3" id="KW-1185">Reference proteome</keyword>
<proteinExistence type="predicted"/>